<evidence type="ECO:0000313" key="2">
    <source>
        <dbReference type="Proteomes" id="UP000529795"/>
    </source>
</evidence>
<gene>
    <name evidence="1" type="ORF">GGQ80_003016</name>
</gene>
<protein>
    <submittedName>
        <fullName evidence="1">Uncharacterized protein</fullName>
    </submittedName>
</protein>
<comment type="caution">
    <text evidence="1">The sequence shown here is derived from an EMBL/GenBank/DDBJ whole genome shotgun (WGS) entry which is preliminary data.</text>
</comment>
<dbReference type="RefSeq" id="WP_183986263.1">
    <property type="nucleotide sequence ID" value="NZ_JACIEV010000009.1"/>
</dbReference>
<dbReference type="AlphaFoldDB" id="A0A840FBS4"/>
<proteinExistence type="predicted"/>
<sequence length="225" mass="24546">MPAQQDRLDQVSRFVVTAPMCEKLGMKVDPVLPDKVEAALKAETSAWSTETTMIDRLKGESIQRQSNVLKVDLATALENAKTDAQLRQVAAIFRGYGRTCLEATRDRIFSQVITAPLGFDLDRAATEVADTLLEAGGLIVGLDLEICAELRQVKVREITLAGGQPDPLRLVGEVDLESLEERRPARLRPRPVAGVADESLDRLYVALGRKCHDLSVLRSAGDPSG</sequence>
<evidence type="ECO:0000313" key="1">
    <source>
        <dbReference type="EMBL" id="MBB4155099.1"/>
    </source>
</evidence>
<name>A0A840FBS4_9SPHN</name>
<dbReference type="Proteomes" id="UP000529795">
    <property type="component" value="Unassembled WGS sequence"/>
</dbReference>
<accession>A0A840FBS4</accession>
<organism evidence="1 2">
    <name type="scientific">Sphingomonas jinjuensis</name>
    <dbReference type="NCBI Taxonomy" id="535907"/>
    <lineage>
        <taxon>Bacteria</taxon>
        <taxon>Pseudomonadati</taxon>
        <taxon>Pseudomonadota</taxon>
        <taxon>Alphaproteobacteria</taxon>
        <taxon>Sphingomonadales</taxon>
        <taxon>Sphingomonadaceae</taxon>
        <taxon>Sphingomonas</taxon>
    </lineage>
</organism>
<reference evidence="1 2" key="1">
    <citation type="submission" date="2020-08" db="EMBL/GenBank/DDBJ databases">
        <title>Genomic Encyclopedia of Type Strains, Phase IV (KMG-IV): sequencing the most valuable type-strain genomes for metagenomic binning, comparative biology and taxonomic classification.</title>
        <authorList>
            <person name="Goeker M."/>
        </authorList>
    </citation>
    <scope>NUCLEOTIDE SEQUENCE [LARGE SCALE GENOMIC DNA]</scope>
    <source>
        <strain evidence="1 2">YC6723</strain>
    </source>
</reference>
<keyword evidence="2" id="KW-1185">Reference proteome</keyword>
<dbReference type="EMBL" id="JACIEV010000009">
    <property type="protein sequence ID" value="MBB4155099.1"/>
    <property type="molecule type" value="Genomic_DNA"/>
</dbReference>